<dbReference type="OrthoDB" id="1955171at2"/>
<keyword evidence="2" id="KW-1185">Reference proteome</keyword>
<reference evidence="1 2" key="2">
    <citation type="journal article" date="2016" name="Int. J. Syst. Evol. Microbiol.">
        <title>Paenibacillus bovis sp. nov., isolated from raw yak (Bos grunniens) milk.</title>
        <authorList>
            <person name="Gao C."/>
            <person name="Han J."/>
            <person name="Liu Z."/>
            <person name="Xu X."/>
            <person name="Hang F."/>
            <person name="Wu Z."/>
        </authorList>
    </citation>
    <scope>NUCLEOTIDE SEQUENCE [LARGE SCALE GENOMIC DNA]</scope>
    <source>
        <strain evidence="1 2">BD3526</strain>
    </source>
</reference>
<protein>
    <recommendedName>
        <fullName evidence="3">Cold-shock protein</fullName>
    </recommendedName>
</protein>
<gene>
    <name evidence="1" type="ORF">AR543_04250</name>
</gene>
<sequence>MYYSRKNPLQEIPTEMTDIWVCTDSECNGWMRNDYALAEEPVCSQCKSPMTRGQKELPVLDYAYSSKGKAAKKK</sequence>
<dbReference type="Pfam" id="PF14169">
    <property type="entry name" value="YdjO"/>
    <property type="match status" value="1"/>
</dbReference>
<organism evidence="1 2">
    <name type="scientific">Paenibacillus bovis</name>
    <dbReference type="NCBI Taxonomy" id="1616788"/>
    <lineage>
        <taxon>Bacteria</taxon>
        <taxon>Bacillati</taxon>
        <taxon>Bacillota</taxon>
        <taxon>Bacilli</taxon>
        <taxon>Bacillales</taxon>
        <taxon>Paenibacillaceae</taxon>
        <taxon>Paenibacillus</taxon>
    </lineage>
</organism>
<reference evidence="2" key="1">
    <citation type="submission" date="2015-10" db="EMBL/GenBank/DDBJ databases">
        <title>Genome of Paenibacillus bovis sp. nov.</title>
        <authorList>
            <person name="Wu Z."/>
            <person name="Gao C."/>
            <person name="Liu Z."/>
            <person name="Zheng H."/>
        </authorList>
    </citation>
    <scope>NUCLEOTIDE SEQUENCE [LARGE SCALE GENOMIC DNA]</scope>
    <source>
        <strain evidence="2">BD3526</strain>
    </source>
</reference>
<name>A0A172ZD73_9BACL</name>
<dbReference type="KEGG" id="pbv:AR543_04250"/>
<dbReference type="STRING" id="1616788.AR543_04250"/>
<accession>A0A172ZD73</accession>
<evidence type="ECO:0000313" key="1">
    <source>
        <dbReference type="EMBL" id="ANF95302.1"/>
    </source>
</evidence>
<dbReference type="Proteomes" id="UP000078148">
    <property type="component" value="Chromosome"/>
</dbReference>
<evidence type="ECO:0000313" key="2">
    <source>
        <dbReference type="Proteomes" id="UP000078148"/>
    </source>
</evidence>
<dbReference type="RefSeq" id="WP_017813975.1">
    <property type="nucleotide sequence ID" value="NZ_CP013023.1"/>
</dbReference>
<dbReference type="InterPro" id="IPR025916">
    <property type="entry name" value="YdjO"/>
</dbReference>
<dbReference type="AlphaFoldDB" id="A0A172ZD73"/>
<proteinExistence type="predicted"/>
<dbReference type="EMBL" id="CP013023">
    <property type="protein sequence ID" value="ANF95302.1"/>
    <property type="molecule type" value="Genomic_DNA"/>
</dbReference>
<evidence type="ECO:0008006" key="3">
    <source>
        <dbReference type="Google" id="ProtNLM"/>
    </source>
</evidence>